<comment type="caution">
    <text evidence="2">The sequence shown here is derived from an EMBL/GenBank/DDBJ whole genome shotgun (WGS) entry which is preliminary data.</text>
</comment>
<dbReference type="EMBL" id="JAQIEY010000068">
    <property type="protein sequence ID" value="MDA3768752.1"/>
    <property type="molecule type" value="Genomic_DNA"/>
</dbReference>
<evidence type="ECO:0000256" key="1">
    <source>
        <dbReference type="SAM" id="Coils"/>
    </source>
</evidence>
<protein>
    <submittedName>
        <fullName evidence="2">Uncharacterized protein</fullName>
    </submittedName>
</protein>
<name>A0AAW5Z052_9LACO</name>
<keyword evidence="1" id="KW-0175">Coiled coil</keyword>
<sequence length="136" mass="15496">MLYGKLSISNTHINIEVQGIAKYFSKNEIAKRKLEVEEKRVNIENQRATIRQKDIETLNKIKPVRQDVQDLKEDANKAIINEIILSRQNSDGSHDTKKIPINSNIDQGKVIRVKDKLDLSDEDVGTAISSSKIENR</sequence>
<gene>
    <name evidence="2" type="ORF">PF586_10210</name>
</gene>
<reference evidence="2" key="1">
    <citation type="submission" date="2023-01" db="EMBL/GenBank/DDBJ databases">
        <title>Sequencing of the bacterial strains from artisanal fermented milk Matsoni.</title>
        <authorList>
            <person name="Rozman V."/>
            <person name="Accetto T."/>
            <person name="Bogovic Matijasic B."/>
        </authorList>
    </citation>
    <scope>NUCLEOTIDE SEQUENCE</scope>
    <source>
        <strain evidence="2">Lbl333</strain>
    </source>
</reference>
<feature type="coiled-coil region" evidence="1">
    <location>
        <begin position="26"/>
        <end position="53"/>
    </location>
</feature>
<organism evidence="2 3">
    <name type="scientific">Lactobacillus delbrueckii</name>
    <dbReference type="NCBI Taxonomy" id="1584"/>
    <lineage>
        <taxon>Bacteria</taxon>
        <taxon>Bacillati</taxon>
        <taxon>Bacillota</taxon>
        <taxon>Bacilli</taxon>
        <taxon>Lactobacillales</taxon>
        <taxon>Lactobacillaceae</taxon>
        <taxon>Lactobacillus</taxon>
    </lineage>
</organism>
<evidence type="ECO:0000313" key="3">
    <source>
        <dbReference type="Proteomes" id="UP001210502"/>
    </source>
</evidence>
<dbReference type="RefSeq" id="WP_271025078.1">
    <property type="nucleotide sequence ID" value="NZ_JAQIEY010000068.1"/>
</dbReference>
<proteinExistence type="predicted"/>
<dbReference type="AlphaFoldDB" id="A0AAW5Z052"/>
<dbReference type="Proteomes" id="UP001210502">
    <property type="component" value="Unassembled WGS sequence"/>
</dbReference>
<evidence type="ECO:0000313" key="2">
    <source>
        <dbReference type="EMBL" id="MDA3768752.1"/>
    </source>
</evidence>
<accession>A0AAW5Z052</accession>